<evidence type="ECO:0000256" key="1">
    <source>
        <dbReference type="SAM" id="Phobius"/>
    </source>
</evidence>
<evidence type="ECO:0000313" key="4">
    <source>
        <dbReference type="Proteomes" id="UP000001491"/>
    </source>
</evidence>
<keyword evidence="1" id="KW-0812">Transmembrane</keyword>
<protein>
    <recommendedName>
        <fullName evidence="2">RamC N-terminal domain-containing protein</fullName>
    </recommendedName>
</protein>
<dbReference type="InterPro" id="IPR057929">
    <property type="entry name" value="RamC_N"/>
</dbReference>
<proteinExistence type="predicted"/>
<dbReference type="HOGENOM" id="CLU_014914_1_1_14"/>
<sequence length="702" mass="83971">MIYREMLSTNTKISISKTDIFVFVHSNTSTIPNQGWKIHISALNKDYHRILNIVVPYLINHKISFKFLKDKKELSKINSKLTHIFSFAKFITIYLENEDQLKKHIQFLYENTKGFKGLPIYSDRRYLDSNNIYYRYGTNLKNYKYIRDNNNKAIYKDRNALYYSLPNFIKEPFPNNKSVILFKDQEVNNRFSLLYIVHYTSTSSVFLGFDKVENNYIIVKTSPIYGLFGSRKSVIWFRKNEVAILQHIKEKQIKNSNQLIDYFVDNNQFYLFKSYVKGRDLGHLFSANDIFKNIDNLDNVANKYMLLLENIFVCISNFHKYNIILNDVSVKNFICNDDLCSFIDLETSYIIGSKFETLIYSTTLFNFKFPLHTVDNHFALDILKMATIFCEFWIGQMQNMSKPKNIKWMFLKVYNFILFYQLNLQIVDKLLAIFNQFLSQKFALLEVKPSFSKTTLKTEIDKIWSFFTNNRKLANKKEYKNEMKQFIYKLLVKDKIDSKNLEKIKKQYQSLKFEKLGKFKSENLIFWAIWAGYQKDFLLAHRIIEYIWNKRITEINNQYYIKYKDFLIPYLWGGSLGLAFAMSIVDKAKYQDKINLIEKTVLPYTSQKIDIFFGISGFILYFKWKYNFQKYSHNILKWTTFLVNIWDRENNFFVRQHEQLQKDDYIIAKILKNLSKNQLFATKYLTFDEQVVAKIDKISNLF</sequence>
<feature type="transmembrane region" description="Helical" evidence="1">
    <location>
        <begin position="566"/>
        <end position="585"/>
    </location>
</feature>
<dbReference type="AlphaFoldDB" id="C5J646"/>
<keyword evidence="1" id="KW-0472">Membrane</keyword>
<feature type="domain" description="RamC N-terminal" evidence="2">
    <location>
        <begin position="12"/>
        <end position="177"/>
    </location>
</feature>
<accession>C5J646</accession>
<evidence type="ECO:0000313" key="3">
    <source>
        <dbReference type="EMBL" id="CAT04938.1"/>
    </source>
</evidence>
<name>C5J646_MESCH</name>
<keyword evidence="1" id="KW-1133">Transmembrane helix</keyword>
<dbReference type="eggNOG" id="COG0515">
    <property type="taxonomic scope" value="Bacteria"/>
</dbReference>
<dbReference type="KEGG" id="mco:MCJ_002470"/>
<dbReference type="InterPro" id="IPR011009">
    <property type="entry name" value="Kinase-like_dom_sf"/>
</dbReference>
<dbReference type="Pfam" id="PF25816">
    <property type="entry name" value="RamC_N"/>
    <property type="match status" value="1"/>
</dbReference>
<reference evidence="4" key="1">
    <citation type="journal article" date="2009" name="BMC Bioinformatics">
        <title>The Mycoplasma conjunctivae genome sequencing, annotation and analysis.</title>
        <authorList>
            <person name="Calderon-Copete S.P."/>
            <person name="Wigger G."/>
            <person name="Wunderlin C."/>
            <person name="Schmidheini T."/>
            <person name="Frey J."/>
            <person name="Quail M.A."/>
            <person name="Falquet L."/>
        </authorList>
    </citation>
    <scope>NUCLEOTIDE SEQUENCE [LARGE SCALE GENOMIC DNA]</scope>
    <source>
        <strain evidence="4">ATCC 25834 / NCTC 10147 / HRC/581</strain>
    </source>
</reference>
<keyword evidence="4" id="KW-1185">Reference proteome</keyword>
<gene>
    <name evidence="3" type="ordered locus">MCJ_002470</name>
</gene>
<dbReference type="Gene3D" id="1.10.510.10">
    <property type="entry name" value="Transferase(Phosphotransferase) domain 1"/>
    <property type="match status" value="1"/>
</dbReference>
<dbReference type="SUPFAM" id="SSF56112">
    <property type="entry name" value="Protein kinase-like (PK-like)"/>
    <property type="match status" value="1"/>
</dbReference>
<organism evidence="3 4">
    <name type="scientific">Mesomycoplasma conjunctivae (strain ATCC 25834 / NCTC 10147 / HRC/581)</name>
    <name type="common">Mycoplasma conjunctivae</name>
    <dbReference type="NCBI Taxonomy" id="572263"/>
    <lineage>
        <taxon>Bacteria</taxon>
        <taxon>Bacillati</taxon>
        <taxon>Mycoplasmatota</taxon>
        <taxon>Mycoplasmoidales</taxon>
        <taxon>Metamycoplasmataceae</taxon>
        <taxon>Mesomycoplasma</taxon>
    </lineage>
</organism>
<dbReference type="Proteomes" id="UP000001491">
    <property type="component" value="Chromosome"/>
</dbReference>
<evidence type="ECO:0000259" key="2">
    <source>
        <dbReference type="Pfam" id="PF25816"/>
    </source>
</evidence>
<dbReference type="EMBL" id="FM864216">
    <property type="protein sequence ID" value="CAT04938.1"/>
    <property type="molecule type" value="Genomic_DNA"/>
</dbReference>